<keyword evidence="3" id="KW-0687">Ribonucleoprotein</keyword>
<feature type="compositionally biased region" description="Basic and acidic residues" evidence="4">
    <location>
        <begin position="107"/>
        <end position="120"/>
    </location>
</feature>
<dbReference type="GO" id="GO:0006412">
    <property type="term" value="P:translation"/>
    <property type="evidence" value="ECO:0007669"/>
    <property type="project" value="InterPro"/>
</dbReference>
<reference evidence="5 6" key="1">
    <citation type="journal article" date="2016" name="Nat. Commun.">
        <title>Thousands of microbial genomes shed light on interconnected biogeochemical processes in an aquifer system.</title>
        <authorList>
            <person name="Anantharaman K."/>
            <person name="Brown C.T."/>
            <person name="Hug L.A."/>
            <person name="Sharon I."/>
            <person name="Castelle C.J."/>
            <person name="Probst A.J."/>
            <person name="Thomas B.C."/>
            <person name="Singh A."/>
            <person name="Wilkins M.J."/>
            <person name="Karaoz U."/>
            <person name="Brodie E.L."/>
            <person name="Williams K.H."/>
            <person name="Hubbard S.S."/>
            <person name="Banfield J.F."/>
        </authorList>
    </citation>
    <scope>NUCLEOTIDE SEQUENCE [LARGE SCALE GENOMIC DNA]</scope>
</reference>
<accession>A0A1F5MFI0</accession>
<dbReference type="PANTHER" id="PTHR10744:SF1">
    <property type="entry name" value="SMALL RIBOSOMAL SUBUNIT PROTEIN US17M"/>
    <property type="match status" value="1"/>
</dbReference>
<dbReference type="SUPFAM" id="SSF50249">
    <property type="entry name" value="Nucleic acid-binding proteins"/>
    <property type="match status" value="1"/>
</dbReference>
<protein>
    <submittedName>
        <fullName evidence="5">30S ribosomal protein S17</fullName>
    </submittedName>
</protein>
<dbReference type="InterPro" id="IPR000266">
    <property type="entry name" value="Ribosomal_uS17"/>
</dbReference>
<gene>
    <name evidence="5" type="ORF">A3J13_02465</name>
</gene>
<dbReference type="GO" id="GO:0003735">
    <property type="term" value="F:structural constituent of ribosome"/>
    <property type="evidence" value="ECO:0007669"/>
    <property type="project" value="InterPro"/>
</dbReference>
<evidence type="ECO:0000256" key="3">
    <source>
        <dbReference type="ARBA" id="ARBA00023274"/>
    </source>
</evidence>
<dbReference type="PRINTS" id="PR00973">
    <property type="entry name" value="RIBOSOMALS17"/>
</dbReference>
<evidence type="ECO:0000256" key="4">
    <source>
        <dbReference type="SAM" id="MobiDB-lite"/>
    </source>
</evidence>
<dbReference type="Gene3D" id="2.40.50.140">
    <property type="entry name" value="Nucleic acid-binding proteins"/>
    <property type="match status" value="1"/>
</dbReference>
<sequence>MIGRVVSVKSKNTATVIVERVVTHPLYKKTYIQSKKYLVDDQLSVNVGDIVDFINCKPISKNKRWKITKVLGRDFVEIAQEAMMQKAEEAIAEVMPEPASAKASTGEGEKVEPVSEEKPEKKKKRKEKLAPKP</sequence>
<proteinExistence type="inferred from homology"/>
<organism evidence="5 6">
    <name type="scientific">Candidatus Daviesbacteria bacterium RIFCSPLOWO2_02_FULL_36_8</name>
    <dbReference type="NCBI Taxonomy" id="1797793"/>
    <lineage>
        <taxon>Bacteria</taxon>
        <taxon>Candidatus Daviesiibacteriota</taxon>
    </lineage>
</organism>
<dbReference type="Pfam" id="PF00366">
    <property type="entry name" value="Ribosomal_S17"/>
    <property type="match status" value="1"/>
</dbReference>
<dbReference type="PANTHER" id="PTHR10744">
    <property type="entry name" value="40S RIBOSOMAL PROTEIN S11 FAMILY MEMBER"/>
    <property type="match status" value="1"/>
</dbReference>
<feature type="region of interest" description="Disordered" evidence="4">
    <location>
        <begin position="89"/>
        <end position="133"/>
    </location>
</feature>
<evidence type="ECO:0000256" key="1">
    <source>
        <dbReference type="ARBA" id="ARBA00010254"/>
    </source>
</evidence>
<dbReference type="EMBL" id="MFDU01000047">
    <property type="protein sequence ID" value="OGE64105.1"/>
    <property type="molecule type" value="Genomic_DNA"/>
</dbReference>
<dbReference type="GO" id="GO:0022627">
    <property type="term" value="C:cytosolic small ribosomal subunit"/>
    <property type="evidence" value="ECO:0007669"/>
    <property type="project" value="TreeGrafter"/>
</dbReference>
<evidence type="ECO:0000256" key="2">
    <source>
        <dbReference type="ARBA" id="ARBA00022980"/>
    </source>
</evidence>
<dbReference type="InterPro" id="IPR012340">
    <property type="entry name" value="NA-bd_OB-fold"/>
</dbReference>
<evidence type="ECO:0000313" key="6">
    <source>
        <dbReference type="Proteomes" id="UP000183317"/>
    </source>
</evidence>
<evidence type="ECO:0000313" key="5">
    <source>
        <dbReference type="EMBL" id="OGE64105.1"/>
    </source>
</evidence>
<name>A0A1F5MFI0_9BACT</name>
<dbReference type="Proteomes" id="UP000183317">
    <property type="component" value="Unassembled WGS sequence"/>
</dbReference>
<comment type="similarity">
    <text evidence="1">Belongs to the universal ribosomal protein uS17 family.</text>
</comment>
<comment type="caution">
    <text evidence="5">The sequence shown here is derived from an EMBL/GenBank/DDBJ whole genome shotgun (WGS) entry which is preliminary data.</text>
</comment>
<dbReference type="CDD" id="cd00364">
    <property type="entry name" value="Ribosomal_uS17"/>
    <property type="match status" value="1"/>
</dbReference>
<keyword evidence="2 5" id="KW-0689">Ribosomal protein</keyword>
<dbReference type="AlphaFoldDB" id="A0A1F5MFI0"/>